<reference evidence="2 3" key="1">
    <citation type="submission" date="2018-11" db="EMBL/GenBank/DDBJ databases">
        <title>Lysobacter cryohumiis sp. nov., isolated from soil in the Tianshan Mountains, Xinjiang, China.</title>
        <authorList>
            <person name="Luo Y."/>
            <person name="Sheng H."/>
        </authorList>
    </citation>
    <scope>NUCLEOTIDE SEQUENCE [LARGE SCALE GENOMIC DNA]</scope>
    <source>
        <strain evidence="2 3">ZS60</strain>
    </source>
</reference>
<dbReference type="Proteomes" id="UP000267049">
    <property type="component" value="Unassembled WGS sequence"/>
</dbReference>
<feature type="binding site" evidence="1">
    <location>
        <position position="18"/>
    </location>
    <ligand>
        <name>Zn(2+)</name>
        <dbReference type="ChEBI" id="CHEBI:29105"/>
    </ligand>
</feature>
<dbReference type="EMBL" id="RIBS01000001">
    <property type="protein sequence ID" value="RNF86033.1"/>
    <property type="molecule type" value="Genomic_DNA"/>
</dbReference>
<dbReference type="InterPro" id="IPR011257">
    <property type="entry name" value="DNA_glycosylase"/>
</dbReference>
<dbReference type="SUPFAM" id="SSF48150">
    <property type="entry name" value="DNA-glycosylase"/>
    <property type="match status" value="1"/>
</dbReference>
<feature type="binding site" evidence="1">
    <location>
        <position position="5"/>
    </location>
    <ligand>
        <name>Zn(2+)</name>
        <dbReference type="ChEBI" id="CHEBI:29105"/>
    </ligand>
</feature>
<dbReference type="RefSeq" id="WP_123086155.1">
    <property type="nucleotide sequence ID" value="NZ_RIBS01000001.1"/>
</dbReference>
<dbReference type="GO" id="GO:0046872">
    <property type="term" value="F:metal ion binding"/>
    <property type="evidence" value="ECO:0007669"/>
    <property type="project" value="UniProtKB-KW"/>
</dbReference>
<name>A0A3M8SYY6_9GAMM</name>
<evidence type="ECO:0000313" key="2">
    <source>
        <dbReference type="EMBL" id="RNF86033.1"/>
    </source>
</evidence>
<keyword evidence="1" id="KW-0862">Zinc</keyword>
<evidence type="ECO:0000313" key="3">
    <source>
        <dbReference type="Proteomes" id="UP000267049"/>
    </source>
</evidence>
<dbReference type="InterPro" id="IPR052891">
    <property type="entry name" value="DNA-3mA_glycosylase"/>
</dbReference>
<proteinExistence type="predicted"/>
<dbReference type="OrthoDB" id="9807664at2"/>
<keyword evidence="1" id="KW-0479">Metal-binding</keyword>
<dbReference type="GO" id="GO:0006284">
    <property type="term" value="P:base-excision repair"/>
    <property type="evidence" value="ECO:0007669"/>
    <property type="project" value="InterPro"/>
</dbReference>
<comment type="caution">
    <text evidence="2">The sequence shown here is derived from an EMBL/GenBank/DDBJ whole genome shotgun (WGS) entry which is preliminary data.</text>
</comment>
<keyword evidence="3" id="KW-1185">Reference proteome</keyword>
<dbReference type="PANTHER" id="PTHR30037:SF4">
    <property type="entry name" value="DNA-3-METHYLADENINE GLYCOSYLASE I"/>
    <property type="match status" value="1"/>
</dbReference>
<sequence length="196" mass="21967">MSGYCDIAPGHALHGPYHEHEYGFPHRDEAVLFERLILEINQAGLSWETMLKKRDGFRRAYDGFDVDAVAAYTDADRERLLNDAGIIRNRLKVDAAIHNAQVIRRLRSLHGGFAQWLDAHRVADGRPRDKASWIKLFKQTFRFTGGEITNSFLMSLGYLPGAHRPDCPVFARIATLGPPWQQPVSPTTARGVASGS</sequence>
<accession>A0A3M8SYY6</accession>
<protein>
    <submittedName>
        <fullName evidence="2">DNA-3-methyladenine glycosylase I</fullName>
    </submittedName>
</protein>
<evidence type="ECO:0000256" key="1">
    <source>
        <dbReference type="PIRSR" id="PIRSR605019-1"/>
    </source>
</evidence>
<dbReference type="Gene3D" id="1.10.340.30">
    <property type="entry name" value="Hypothetical protein, domain 2"/>
    <property type="match status" value="1"/>
</dbReference>
<gene>
    <name evidence="2" type="ORF">EER27_00945</name>
</gene>
<organism evidence="2 3">
    <name type="scientific">Montanilutibacter psychrotolerans</name>
    <dbReference type="NCBI Taxonomy" id="1327343"/>
    <lineage>
        <taxon>Bacteria</taxon>
        <taxon>Pseudomonadati</taxon>
        <taxon>Pseudomonadota</taxon>
        <taxon>Gammaproteobacteria</taxon>
        <taxon>Lysobacterales</taxon>
        <taxon>Lysobacteraceae</taxon>
        <taxon>Montanilutibacter</taxon>
    </lineage>
</organism>
<dbReference type="InterPro" id="IPR005019">
    <property type="entry name" value="Adenine_glyco"/>
</dbReference>
<dbReference type="GO" id="GO:0008725">
    <property type="term" value="F:DNA-3-methyladenine glycosylase activity"/>
    <property type="evidence" value="ECO:0007669"/>
    <property type="project" value="InterPro"/>
</dbReference>
<dbReference type="AlphaFoldDB" id="A0A3M8SYY6"/>
<dbReference type="PANTHER" id="PTHR30037">
    <property type="entry name" value="DNA-3-METHYLADENINE GLYCOSYLASE 1"/>
    <property type="match status" value="1"/>
</dbReference>
<dbReference type="Pfam" id="PF03352">
    <property type="entry name" value="Adenine_glyco"/>
    <property type="match status" value="1"/>
</dbReference>